<evidence type="ECO:0000256" key="4">
    <source>
        <dbReference type="ARBA" id="ARBA00023136"/>
    </source>
</evidence>
<keyword evidence="2 5" id="KW-0812">Transmembrane</keyword>
<proteinExistence type="predicted"/>
<organism evidence="7 8">
    <name type="scientific">Allomesorhizobium camelthorni</name>
    <dbReference type="NCBI Taxonomy" id="475069"/>
    <lineage>
        <taxon>Bacteria</taxon>
        <taxon>Pseudomonadati</taxon>
        <taxon>Pseudomonadota</taxon>
        <taxon>Alphaproteobacteria</taxon>
        <taxon>Hyphomicrobiales</taxon>
        <taxon>Phyllobacteriaceae</taxon>
        <taxon>Allomesorhizobium</taxon>
    </lineage>
</organism>
<feature type="transmembrane region" description="Helical" evidence="5">
    <location>
        <begin position="108"/>
        <end position="139"/>
    </location>
</feature>
<evidence type="ECO:0000256" key="3">
    <source>
        <dbReference type="ARBA" id="ARBA00022989"/>
    </source>
</evidence>
<keyword evidence="3 5" id="KW-1133">Transmembrane helix</keyword>
<feature type="transmembrane region" description="Helical" evidence="5">
    <location>
        <begin position="77"/>
        <end position="96"/>
    </location>
</feature>
<keyword evidence="8" id="KW-1185">Reference proteome</keyword>
<keyword evidence="4 5" id="KW-0472">Membrane</keyword>
<dbReference type="Pfam" id="PF07298">
    <property type="entry name" value="NnrU"/>
    <property type="match status" value="1"/>
</dbReference>
<evidence type="ECO:0000313" key="7">
    <source>
        <dbReference type="EMBL" id="NGO50880.1"/>
    </source>
</evidence>
<dbReference type="AlphaFoldDB" id="A0A6G4W9P8"/>
<reference evidence="7 8" key="1">
    <citation type="submission" date="2020-02" db="EMBL/GenBank/DDBJ databases">
        <title>Genome sequence of strain CCNWXJ40-4.</title>
        <authorList>
            <person name="Gao J."/>
            <person name="Sun J."/>
        </authorList>
    </citation>
    <scope>NUCLEOTIDE SEQUENCE [LARGE SCALE GENOMIC DNA]</scope>
    <source>
        <strain evidence="7 8">CCNWXJ 40-4</strain>
    </source>
</reference>
<evidence type="ECO:0000256" key="1">
    <source>
        <dbReference type="ARBA" id="ARBA00004141"/>
    </source>
</evidence>
<evidence type="ECO:0000259" key="6">
    <source>
        <dbReference type="Pfam" id="PF07298"/>
    </source>
</evidence>
<feature type="domain" description="NnrU" evidence="6">
    <location>
        <begin position="4"/>
        <end position="187"/>
    </location>
</feature>
<evidence type="ECO:0000313" key="8">
    <source>
        <dbReference type="Proteomes" id="UP001642900"/>
    </source>
</evidence>
<evidence type="ECO:0000256" key="5">
    <source>
        <dbReference type="SAM" id="Phobius"/>
    </source>
</evidence>
<feature type="transmembrane region" description="Helical" evidence="5">
    <location>
        <begin position="159"/>
        <end position="179"/>
    </location>
</feature>
<dbReference type="Proteomes" id="UP001642900">
    <property type="component" value="Unassembled WGS sequence"/>
</dbReference>
<comment type="caution">
    <text evidence="7">The sequence shown here is derived from an EMBL/GenBank/DDBJ whole genome shotgun (WGS) entry which is preliminary data.</text>
</comment>
<dbReference type="RefSeq" id="WP_165025093.1">
    <property type="nucleotide sequence ID" value="NZ_JAAKZF010000005.1"/>
</dbReference>
<feature type="transmembrane region" description="Helical" evidence="5">
    <location>
        <begin position="40"/>
        <end position="57"/>
    </location>
</feature>
<dbReference type="EMBL" id="JAAKZF010000005">
    <property type="protein sequence ID" value="NGO50880.1"/>
    <property type="molecule type" value="Genomic_DNA"/>
</dbReference>
<dbReference type="GO" id="GO:0016020">
    <property type="term" value="C:membrane"/>
    <property type="evidence" value="ECO:0007669"/>
    <property type="project" value="UniProtKB-SubCell"/>
</dbReference>
<sequence length="189" mass="21089">MVPLILGLIVFLGIHSVRIVAPEWRKRQLAALGERRWKGIYSLVSLAGLVLLIWGYGRAWEVAPILYEPPVWMKHTASLLMFFSFVSLMVFIFPAGRLKPILKHPFLIAVQIWAVAHLLANGDLASVILFGAFLAWAVIDRIAVERRGEAAALPGPVKWDILAVASGAVLYILFIWRLHLWLIGVPPLA</sequence>
<name>A0A6G4W9P8_9HYPH</name>
<comment type="subcellular location">
    <subcellularLocation>
        <location evidence="1">Membrane</location>
        <topology evidence="1">Multi-pass membrane protein</topology>
    </subcellularLocation>
</comment>
<gene>
    <name evidence="7" type="ORF">G6N73_06755</name>
</gene>
<protein>
    <submittedName>
        <fullName evidence="7">NnrU family protein</fullName>
    </submittedName>
</protein>
<accession>A0A6G4W9P8</accession>
<evidence type="ECO:0000256" key="2">
    <source>
        <dbReference type="ARBA" id="ARBA00022692"/>
    </source>
</evidence>
<dbReference type="InterPro" id="IPR009915">
    <property type="entry name" value="NnrU_dom"/>
</dbReference>